<dbReference type="InterPro" id="IPR052019">
    <property type="entry name" value="F420H2_bilvrd_red/Heme_oxyg"/>
</dbReference>
<feature type="region of interest" description="Disordered" evidence="2">
    <location>
        <begin position="1"/>
        <end position="23"/>
    </location>
</feature>
<evidence type="ECO:0000313" key="4">
    <source>
        <dbReference type="EMBL" id="MRG58991.1"/>
    </source>
</evidence>
<dbReference type="InterPro" id="IPR012349">
    <property type="entry name" value="Split_barrel_FMN-bd"/>
</dbReference>
<dbReference type="GO" id="GO:0005829">
    <property type="term" value="C:cytosol"/>
    <property type="evidence" value="ECO:0007669"/>
    <property type="project" value="TreeGrafter"/>
</dbReference>
<evidence type="ECO:0000259" key="3">
    <source>
        <dbReference type="Pfam" id="PF01243"/>
    </source>
</evidence>
<evidence type="ECO:0000256" key="2">
    <source>
        <dbReference type="SAM" id="MobiDB-lite"/>
    </source>
</evidence>
<dbReference type="GO" id="GO:0016627">
    <property type="term" value="F:oxidoreductase activity, acting on the CH-CH group of donors"/>
    <property type="evidence" value="ECO:0007669"/>
    <property type="project" value="TreeGrafter"/>
</dbReference>
<comment type="caution">
    <text evidence="4">The sequence shown here is derived from an EMBL/GenBank/DDBJ whole genome shotgun (WGS) entry which is preliminary data.</text>
</comment>
<reference evidence="4 5" key="1">
    <citation type="submission" date="2019-10" db="EMBL/GenBank/DDBJ databases">
        <authorList>
            <person name="Nie G."/>
            <person name="Ming H."/>
            <person name="Yi B."/>
        </authorList>
    </citation>
    <scope>NUCLEOTIDE SEQUENCE [LARGE SCALE GENOMIC DNA]</scope>
    <source>
        <strain evidence="4 5">CFH 90414</strain>
    </source>
</reference>
<dbReference type="Gene3D" id="2.30.110.10">
    <property type="entry name" value="Electron Transport, Fmn-binding Protein, Chain A"/>
    <property type="match status" value="1"/>
</dbReference>
<feature type="domain" description="Pyridoxamine 5'-phosphate oxidase N-terminal" evidence="3">
    <location>
        <begin position="62"/>
        <end position="148"/>
    </location>
</feature>
<dbReference type="NCBIfam" id="TIGR03666">
    <property type="entry name" value="Rv2061_F420"/>
    <property type="match status" value="1"/>
</dbReference>
<keyword evidence="1 4" id="KW-0560">Oxidoreductase</keyword>
<protein>
    <submittedName>
        <fullName evidence="4">PPOX class F420-dependent oxidoreductase</fullName>
        <ecNumber evidence="4">1.-.-.-</ecNumber>
    </submittedName>
</protein>
<dbReference type="InterPro" id="IPR011576">
    <property type="entry name" value="Pyridox_Oxase_N"/>
</dbReference>
<dbReference type="Proteomes" id="UP000431080">
    <property type="component" value="Unassembled WGS sequence"/>
</dbReference>
<dbReference type="PANTHER" id="PTHR35176">
    <property type="entry name" value="HEME OXYGENASE HI_0854-RELATED"/>
    <property type="match status" value="1"/>
</dbReference>
<organism evidence="4 5">
    <name type="scientific">Agromyces agglutinans</name>
    <dbReference type="NCBI Taxonomy" id="2662258"/>
    <lineage>
        <taxon>Bacteria</taxon>
        <taxon>Bacillati</taxon>
        <taxon>Actinomycetota</taxon>
        <taxon>Actinomycetes</taxon>
        <taxon>Micrococcales</taxon>
        <taxon>Microbacteriaceae</taxon>
        <taxon>Agromyces</taxon>
    </lineage>
</organism>
<dbReference type="EC" id="1.-.-.-" evidence="4"/>
<dbReference type="Pfam" id="PF01243">
    <property type="entry name" value="PNPOx_N"/>
    <property type="match status" value="1"/>
</dbReference>
<proteinExistence type="predicted"/>
<dbReference type="AlphaFoldDB" id="A0A6I2F431"/>
<dbReference type="InterPro" id="IPR019965">
    <property type="entry name" value="PPOX_F420-dep_Rv2061_put"/>
</dbReference>
<evidence type="ECO:0000256" key="1">
    <source>
        <dbReference type="ARBA" id="ARBA00023002"/>
    </source>
</evidence>
<dbReference type="GO" id="GO:0070967">
    <property type="term" value="F:coenzyme F420 binding"/>
    <property type="evidence" value="ECO:0007669"/>
    <property type="project" value="TreeGrafter"/>
</dbReference>
<dbReference type="EMBL" id="WJIF01000002">
    <property type="protein sequence ID" value="MRG58991.1"/>
    <property type="molecule type" value="Genomic_DNA"/>
</dbReference>
<dbReference type="PANTHER" id="PTHR35176:SF11">
    <property type="entry name" value="PYRIDOXAMINE 5'-PHOSPHATE OXIDASE FAMILY PROTEIN"/>
    <property type="match status" value="1"/>
</dbReference>
<evidence type="ECO:0000313" key="5">
    <source>
        <dbReference type="Proteomes" id="UP000431080"/>
    </source>
</evidence>
<dbReference type="SUPFAM" id="SSF50475">
    <property type="entry name" value="FMN-binding split barrel"/>
    <property type="match status" value="1"/>
</dbReference>
<accession>A0A6I2F431</accession>
<name>A0A6I2F431_9MICO</name>
<gene>
    <name evidence="4" type="ORF">GE115_03785</name>
</gene>
<keyword evidence="5" id="KW-1185">Reference proteome</keyword>
<sequence>MLTTPRSTHPDERVPGEASMSTAQSRFRRIQSAIFTRIRHPEAATVSETGAIAWDASLLRGRHGVLVTYRADGSSVPTPVWYAAHGDRVFVRTGAEAYKVKRILRTPAVLLASSTGRGKPTGAPMRGRARILDPSEESIAERALRARHGLLRWVYSGAIDDHVPTVYIEVGPR</sequence>